<gene>
    <name evidence="2" type="ORF">EVEC_LOCUS10635</name>
</gene>
<sequence>MAVSQVNGDVDSTGTDFLTIFPWNNNDVDHFPVVAAIDFINSDETTTATVDISYSVYAISGDDITTTIKTKRITVGKKSKETFAFGSDSVYQYLAQGLNLDYPSTKIFVHSSSPISVFAHTYTAEGIGDTFAVLPTAMASKEYSFSLPKHQSAKALGMIYLLPTVADARISLTLITATKTRDYSVTVPAGLTDNVAMFGTPPKDFSLYATSDQPFLIVAAIRMLPASNAKYEFGCFMPIPLTSKNCAEESVNDFHITDLSSASYFTVTSPGSGCSRFQVELSSEKRNSNLTIEPGKSQEPFYFAKGLHGDVAAFRSRNALVEMVRYGGFSVSGSGAFLDNLPSVNQFVTGVTPYLSFRIDDSLTIFGDQATSNTAKNDGTAVTGWKQIKFFDRSFYYTTLVVSSGVHFFSSSGQYILHVSGLSSNYSQGFTPRFVWKGTAAPTPIPPSPSGQTATPTRVTPTGQSVTPTGVTPTGQSVTPTGQSVRPSGSPTTVVTPPKSGSNAAEAFVGLIAMALYFALII</sequence>
<evidence type="ECO:0008006" key="4">
    <source>
        <dbReference type="Google" id="ProtNLM"/>
    </source>
</evidence>
<dbReference type="EMBL" id="UXUI01011024">
    <property type="protein sequence ID" value="VDD95884.1"/>
    <property type="molecule type" value="Genomic_DNA"/>
</dbReference>
<keyword evidence="3" id="KW-1185">Reference proteome</keyword>
<dbReference type="Proteomes" id="UP000274131">
    <property type="component" value="Unassembled WGS sequence"/>
</dbReference>
<dbReference type="STRING" id="51028.A0A3P6J4R3"/>
<feature type="region of interest" description="Disordered" evidence="1">
    <location>
        <begin position="441"/>
        <end position="500"/>
    </location>
</feature>
<feature type="compositionally biased region" description="Low complexity" evidence="1">
    <location>
        <begin position="484"/>
        <end position="500"/>
    </location>
</feature>
<evidence type="ECO:0000313" key="2">
    <source>
        <dbReference type="EMBL" id="VDD95884.1"/>
    </source>
</evidence>
<organism evidence="2 3">
    <name type="scientific">Enterobius vermicularis</name>
    <name type="common">Human pinworm</name>
    <dbReference type="NCBI Taxonomy" id="51028"/>
    <lineage>
        <taxon>Eukaryota</taxon>
        <taxon>Metazoa</taxon>
        <taxon>Ecdysozoa</taxon>
        <taxon>Nematoda</taxon>
        <taxon>Chromadorea</taxon>
        <taxon>Rhabditida</taxon>
        <taxon>Spirurina</taxon>
        <taxon>Oxyuridomorpha</taxon>
        <taxon>Oxyuroidea</taxon>
        <taxon>Oxyuridae</taxon>
        <taxon>Enterobius</taxon>
    </lineage>
</organism>
<name>A0A3P6J4R3_ENTVE</name>
<dbReference type="AlphaFoldDB" id="A0A3P6J4R3"/>
<accession>A0A3P6J4R3</accession>
<proteinExistence type="predicted"/>
<evidence type="ECO:0000256" key="1">
    <source>
        <dbReference type="SAM" id="MobiDB-lite"/>
    </source>
</evidence>
<protein>
    <recommendedName>
        <fullName evidence="4">IgGFc_binding domain-containing protein</fullName>
    </recommendedName>
</protein>
<dbReference type="OrthoDB" id="5845376at2759"/>
<feature type="compositionally biased region" description="Polar residues" evidence="1">
    <location>
        <begin position="452"/>
        <end position="483"/>
    </location>
</feature>
<reference evidence="2 3" key="1">
    <citation type="submission" date="2018-10" db="EMBL/GenBank/DDBJ databases">
        <authorList>
            <consortium name="Pathogen Informatics"/>
        </authorList>
    </citation>
    <scope>NUCLEOTIDE SEQUENCE [LARGE SCALE GENOMIC DNA]</scope>
</reference>
<evidence type="ECO:0000313" key="3">
    <source>
        <dbReference type="Proteomes" id="UP000274131"/>
    </source>
</evidence>